<dbReference type="PANTHER" id="PTHR43210">
    <property type="entry name" value="DETHIOBIOTIN SYNTHETASE"/>
    <property type="match status" value="1"/>
</dbReference>
<keyword evidence="3 9" id="KW-0479">Metal-binding</keyword>
<name>A0A840QM04_9BACI</name>
<dbReference type="Proteomes" id="UP000551878">
    <property type="component" value="Unassembled WGS sequence"/>
</dbReference>
<dbReference type="GO" id="GO:0042803">
    <property type="term" value="F:protein homodimerization activity"/>
    <property type="evidence" value="ECO:0007669"/>
    <property type="project" value="UniProtKB-ARBA"/>
</dbReference>
<dbReference type="UniPathway" id="UPA00078">
    <property type="reaction ID" value="UER00161"/>
</dbReference>
<comment type="function">
    <text evidence="9">Catalyzes a mechanistically unusual reaction, the ATP-dependent insertion of CO2 between the N7 and N8 nitrogen atoms of 7,8-diaminopelargonic acid (DAPA, also called 7,8-diammoniononanoate) to form a ureido ring.</text>
</comment>
<comment type="subcellular location">
    <subcellularLocation>
        <location evidence="9">Cytoplasm</location>
    </subcellularLocation>
</comment>
<feature type="binding site" evidence="9">
    <location>
        <begin position="12"/>
        <end position="17"/>
    </location>
    <ligand>
        <name>ATP</name>
        <dbReference type="ChEBI" id="CHEBI:30616"/>
    </ligand>
</feature>
<feature type="binding site" evidence="9">
    <location>
        <begin position="113"/>
        <end position="116"/>
    </location>
    <ligand>
        <name>ATP</name>
        <dbReference type="ChEBI" id="CHEBI:30616"/>
    </ligand>
</feature>
<comment type="similarity">
    <text evidence="9">Belongs to the dethiobiotin synthetase family.</text>
</comment>
<feature type="binding site" evidence="9">
    <location>
        <position position="54"/>
    </location>
    <ligand>
        <name>Mg(2+)</name>
        <dbReference type="ChEBI" id="CHEBI:18420"/>
    </ligand>
</feature>
<feature type="binding site" evidence="9">
    <location>
        <position position="16"/>
    </location>
    <ligand>
        <name>Mg(2+)</name>
        <dbReference type="ChEBI" id="CHEBI:18420"/>
    </ligand>
</feature>
<keyword evidence="1 9" id="KW-0963">Cytoplasm</keyword>
<feature type="binding site" evidence="9">
    <location>
        <position position="54"/>
    </location>
    <ligand>
        <name>ATP</name>
        <dbReference type="ChEBI" id="CHEBI:30616"/>
    </ligand>
</feature>
<evidence type="ECO:0000256" key="5">
    <source>
        <dbReference type="ARBA" id="ARBA00022756"/>
    </source>
</evidence>
<feature type="active site" evidence="9">
    <location>
        <position position="37"/>
    </location>
</feature>
<evidence type="ECO:0000256" key="9">
    <source>
        <dbReference type="HAMAP-Rule" id="MF_00336"/>
    </source>
</evidence>
<evidence type="ECO:0000313" key="10">
    <source>
        <dbReference type="EMBL" id="MBB5172405.1"/>
    </source>
</evidence>
<evidence type="ECO:0000256" key="1">
    <source>
        <dbReference type="ARBA" id="ARBA00022490"/>
    </source>
</evidence>
<dbReference type="EMBL" id="JACHHB010000002">
    <property type="protein sequence ID" value="MBB5172405.1"/>
    <property type="molecule type" value="Genomic_DNA"/>
</dbReference>
<evidence type="ECO:0000256" key="4">
    <source>
        <dbReference type="ARBA" id="ARBA00022741"/>
    </source>
</evidence>
<gene>
    <name evidence="9" type="primary">bioD</name>
    <name evidence="10" type="ORF">HNQ41_000549</name>
</gene>
<keyword evidence="11" id="KW-1185">Reference proteome</keyword>
<dbReference type="Pfam" id="PF13500">
    <property type="entry name" value="AAA_26"/>
    <property type="match status" value="1"/>
</dbReference>
<dbReference type="GO" id="GO:0000287">
    <property type="term" value="F:magnesium ion binding"/>
    <property type="evidence" value="ECO:0007669"/>
    <property type="project" value="UniProtKB-UniRule"/>
</dbReference>
<keyword evidence="4 9" id="KW-0547">Nucleotide-binding</keyword>
<dbReference type="AlphaFoldDB" id="A0A840QM04"/>
<comment type="catalytic activity">
    <reaction evidence="8">
        <text>(7R,8S)-8-amino-7-(carboxyamino)nonanoate + ATP = (4R,5S)-dethiobiotin + ADP + phosphate + H(+)</text>
        <dbReference type="Rhea" id="RHEA:63684"/>
        <dbReference type="ChEBI" id="CHEBI:15378"/>
        <dbReference type="ChEBI" id="CHEBI:30616"/>
        <dbReference type="ChEBI" id="CHEBI:43474"/>
        <dbReference type="ChEBI" id="CHEBI:149470"/>
        <dbReference type="ChEBI" id="CHEBI:149473"/>
        <dbReference type="ChEBI" id="CHEBI:456216"/>
    </reaction>
</comment>
<accession>A0A840QM04</accession>
<comment type="caution">
    <text evidence="10">The sequence shown here is derived from an EMBL/GenBank/DDBJ whole genome shotgun (WGS) entry which is preliminary data.</text>
</comment>
<dbReference type="GO" id="GO:0005524">
    <property type="term" value="F:ATP binding"/>
    <property type="evidence" value="ECO:0007669"/>
    <property type="project" value="UniProtKB-UniRule"/>
</dbReference>
<comment type="catalytic activity">
    <reaction evidence="9">
        <text>(7R,8S)-7,8-diammoniononanoate + CO2 + ATP = (4R,5S)-dethiobiotin + ADP + phosphate + 3 H(+)</text>
        <dbReference type="Rhea" id="RHEA:15805"/>
        <dbReference type="ChEBI" id="CHEBI:15378"/>
        <dbReference type="ChEBI" id="CHEBI:16526"/>
        <dbReference type="ChEBI" id="CHEBI:30616"/>
        <dbReference type="ChEBI" id="CHEBI:43474"/>
        <dbReference type="ChEBI" id="CHEBI:149469"/>
        <dbReference type="ChEBI" id="CHEBI:149473"/>
        <dbReference type="ChEBI" id="CHEBI:456216"/>
        <dbReference type="EC" id="6.3.3.3"/>
    </reaction>
</comment>
<feature type="binding site" evidence="9">
    <location>
        <begin position="173"/>
        <end position="174"/>
    </location>
    <ligand>
        <name>ATP</name>
        <dbReference type="ChEBI" id="CHEBI:30616"/>
    </ligand>
</feature>
<dbReference type="GO" id="GO:0009102">
    <property type="term" value="P:biotin biosynthetic process"/>
    <property type="evidence" value="ECO:0007669"/>
    <property type="project" value="UniProtKB-UniRule"/>
</dbReference>
<dbReference type="HAMAP" id="MF_00336">
    <property type="entry name" value="BioD"/>
    <property type="match status" value="1"/>
</dbReference>
<organism evidence="10 11">
    <name type="scientific">Texcoconibacillus texcoconensis</name>
    <dbReference type="NCBI Taxonomy" id="1095777"/>
    <lineage>
        <taxon>Bacteria</taxon>
        <taxon>Bacillati</taxon>
        <taxon>Bacillota</taxon>
        <taxon>Bacilli</taxon>
        <taxon>Bacillales</taxon>
        <taxon>Bacillaceae</taxon>
        <taxon>Texcoconibacillus</taxon>
    </lineage>
</organism>
<evidence type="ECO:0000256" key="8">
    <source>
        <dbReference type="ARBA" id="ARBA00047386"/>
    </source>
</evidence>
<evidence type="ECO:0000313" key="11">
    <source>
        <dbReference type="Proteomes" id="UP000551878"/>
    </source>
</evidence>
<dbReference type="GO" id="GO:0004141">
    <property type="term" value="F:dethiobiotin synthase activity"/>
    <property type="evidence" value="ECO:0007669"/>
    <property type="project" value="UniProtKB-UniRule"/>
</dbReference>
<proteinExistence type="inferred from homology"/>
<dbReference type="InterPro" id="IPR004472">
    <property type="entry name" value="DTB_synth_BioD"/>
</dbReference>
<dbReference type="GO" id="GO:0005829">
    <property type="term" value="C:cytosol"/>
    <property type="evidence" value="ECO:0007669"/>
    <property type="project" value="TreeGrafter"/>
</dbReference>
<feature type="binding site" evidence="9">
    <location>
        <position position="41"/>
    </location>
    <ligand>
        <name>substrate</name>
    </ligand>
</feature>
<feature type="binding site" evidence="9">
    <location>
        <position position="208"/>
    </location>
    <ligand>
        <name>ATP</name>
        <dbReference type="ChEBI" id="CHEBI:30616"/>
    </ligand>
</feature>
<dbReference type="Gene3D" id="3.40.50.300">
    <property type="entry name" value="P-loop containing nucleotide triphosphate hydrolases"/>
    <property type="match status" value="1"/>
</dbReference>
<evidence type="ECO:0000256" key="3">
    <source>
        <dbReference type="ARBA" id="ARBA00022723"/>
    </source>
</evidence>
<reference evidence="10 11" key="1">
    <citation type="submission" date="2020-08" db="EMBL/GenBank/DDBJ databases">
        <title>Genomic Encyclopedia of Type Strains, Phase IV (KMG-IV): sequencing the most valuable type-strain genomes for metagenomic binning, comparative biology and taxonomic classification.</title>
        <authorList>
            <person name="Goeker M."/>
        </authorList>
    </citation>
    <scope>NUCLEOTIDE SEQUENCE [LARGE SCALE GENOMIC DNA]</scope>
    <source>
        <strain evidence="10 11">DSM 24696</strain>
    </source>
</reference>
<feature type="binding site" evidence="9">
    <location>
        <begin position="201"/>
        <end position="203"/>
    </location>
    <ligand>
        <name>ATP</name>
        <dbReference type="ChEBI" id="CHEBI:30616"/>
    </ligand>
</feature>
<keyword evidence="5 9" id="KW-0093">Biotin biosynthesis</keyword>
<comment type="subunit">
    <text evidence="9">Homodimer.</text>
</comment>
<keyword evidence="7 9" id="KW-0460">Magnesium</keyword>
<protein>
    <recommendedName>
        <fullName evidence="9">ATP-dependent dethiobiotin synthetase BioD</fullName>
        <ecNumber evidence="9">6.3.3.3</ecNumber>
    </recommendedName>
    <alternativeName>
        <fullName evidence="9">DTB synthetase</fullName>
        <shortName evidence="9">DTBS</shortName>
    </alternativeName>
    <alternativeName>
        <fullName evidence="9">Dethiobiotin synthase</fullName>
    </alternativeName>
</protein>
<dbReference type="RefSeq" id="WP_184662882.1">
    <property type="nucleotide sequence ID" value="NZ_JACHHB010000002.1"/>
</dbReference>
<dbReference type="PIRSF" id="PIRSF006755">
    <property type="entry name" value="DTB_synth"/>
    <property type="match status" value="1"/>
</dbReference>
<evidence type="ECO:0000256" key="6">
    <source>
        <dbReference type="ARBA" id="ARBA00022840"/>
    </source>
</evidence>
<dbReference type="SUPFAM" id="SSF52540">
    <property type="entry name" value="P-loop containing nucleoside triphosphate hydrolases"/>
    <property type="match status" value="1"/>
</dbReference>
<dbReference type="PANTHER" id="PTHR43210:SF2">
    <property type="entry name" value="ATP-DEPENDENT DETHIOBIOTIN SYNTHETASE BIOD 2"/>
    <property type="match status" value="1"/>
</dbReference>
<comment type="cofactor">
    <cofactor evidence="9">
        <name>Mg(2+)</name>
        <dbReference type="ChEBI" id="CHEBI:18420"/>
    </cofactor>
</comment>
<keyword evidence="6 9" id="KW-0067">ATP-binding</keyword>
<feature type="binding site" evidence="9">
    <location>
        <position position="113"/>
    </location>
    <ligand>
        <name>Mg(2+)</name>
        <dbReference type="ChEBI" id="CHEBI:18420"/>
    </ligand>
</feature>
<dbReference type="NCBIfam" id="TIGR00347">
    <property type="entry name" value="bioD"/>
    <property type="match status" value="1"/>
</dbReference>
<dbReference type="FunFam" id="3.40.50.300:FF:000292">
    <property type="entry name" value="ATP-dependent dethiobiotin synthetase BioD"/>
    <property type="match status" value="1"/>
</dbReference>
<dbReference type="EC" id="6.3.3.3" evidence="9"/>
<dbReference type="InterPro" id="IPR027417">
    <property type="entry name" value="P-loop_NTPase"/>
</dbReference>
<keyword evidence="2 9" id="KW-0436">Ligase</keyword>
<evidence type="ECO:0000256" key="2">
    <source>
        <dbReference type="ARBA" id="ARBA00022598"/>
    </source>
</evidence>
<comment type="pathway">
    <text evidence="9">Cofactor biosynthesis; biotin biosynthesis; biotin from 7,8-diaminononanoate: step 1/2.</text>
</comment>
<evidence type="ECO:0000256" key="7">
    <source>
        <dbReference type="ARBA" id="ARBA00022842"/>
    </source>
</evidence>
<sequence>MNHLFITGTDTEVGKTVVTSLLFKSFIDKGICVRPFKPIQTGAYKEGNTLIAPDVAFYQKIKMIAREKATHYLFEPACSPHLAGRMANTHIDIETIKKTYVELSQNYESILIEGAGGLAVPINESADMADLAKLLDVPIVIVSRPNLGTINHTLQTFYYAQSKGLEVAGVIFSKVSRQRTDIEEENIRFIEERMPVLGCIPDVKNIDEKLADENIALELTAHLNIDKLQNHL</sequence>
<dbReference type="CDD" id="cd03109">
    <property type="entry name" value="DTBS"/>
    <property type="match status" value="1"/>
</dbReference>